<dbReference type="STRING" id="685588.A0A067TJA4"/>
<dbReference type="InterPro" id="IPR012677">
    <property type="entry name" value="Nucleotide-bd_a/b_plait_sf"/>
</dbReference>
<dbReference type="Gene3D" id="3.30.70.330">
    <property type="match status" value="3"/>
</dbReference>
<dbReference type="OrthoDB" id="6159137at2759"/>
<evidence type="ECO:0000256" key="2">
    <source>
        <dbReference type="PROSITE-ProRule" id="PRU00176"/>
    </source>
</evidence>
<evidence type="ECO:0000256" key="3">
    <source>
        <dbReference type="SAM" id="MobiDB-lite"/>
    </source>
</evidence>
<dbReference type="HOGENOM" id="CLU_641015_0_0_1"/>
<dbReference type="CDD" id="cd00590">
    <property type="entry name" value="RRM_SF"/>
    <property type="match status" value="1"/>
</dbReference>
<evidence type="ECO:0000259" key="4">
    <source>
        <dbReference type="PROSITE" id="PS50102"/>
    </source>
</evidence>
<dbReference type="SUPFAM" id="SSF54928">
    <property type="entry name" value="RNA-binding domain, RBD"/>
    <property type="match status" value="2"/>
</dbReference>
<feature type="domain" description="RRM" evidence="4">
    <location>
        <begin position="274"/>
        <end position="357"/>
    </location>
</feature>
<dbReference type="Proteomes" id="UP000027222">
    <property type="component" value="Unassembled WGS sequence"/>
</dbReference>
<dbReference type="PANTHER" id="PTHR48025:SF1">
    <property type="entry name" value="RRM DOMAIN-CONTAINING PROTEIN"/>
    <property type="match status" value="1"/>
</dbReference>
<dbReference type="InterPro" id="IPR050502">
    <property type="entry name" value="Euk_RNA-bind_prot"/>
</dbReference>
<dbReference type="Pfam" id="PF00076">
    <property type="entry name" value="RRM_1"/>
    <property type="match status" value="1"/>
</dbReference>
<sequence length="456" mass="49919">MQPIKYRFGRGTPGNNSPCNTNFASRFLSEGGTLFNFNSNRPTNSVSVENIPDHVNRREILTLFNTLIGEVRSFQDIRDMPNPRLEITFSDQDASAKAMCMNGYTVAGVPLTVSALAMSSRVHRADKQSTDDRRNLYVLGLPFALTKNEFGTLFAEYGTISHCVILATVDNSSRRRGFVVMSSHEEAKCAMAGLTRTQIKGHSIDVSWAVVQRSQGFLDGGDRALLLDSRSQLPSPTPKLFERKCLTSSESSDSSLESHDADPASLTTVSGPTTSLLVTNLPTLLFSQAQDLHPLFFPFGHIEKLEIVQVSPLGTMSVLVQYSHAGVAREAKESLTGQLYGSYRIEARYVKLPMSTPSYSDQPPSSVGAAFDKRPYSPANFLAHSRGLLTQVGAYCDPVAKDAAPIDYFSYASNGPPHEFLANSHSRQSSFSAINPSHSNVFNDFNDSYLTSANSR</sequence>
<dbReference type="GO" id="GO:0005634">
    <property type="term" value="C:nucleus"/>
    <property type="evidence" value="ECO:0007669"/>
    <property type="project" value="TreeGrafter"/>
</dbReference>
<evidence type="ECO:0000313" key="5">
    <source>
        <dbReference type="EMBL" id="KDR79964.1"/>
    </source>
</evidence>
<evidence type="ECO:0000256" key="1">
    <source>
        <dbReference type="ARBA" id="ARBA00022884"/>
    </source>
</evidence>
<gene>
    <name evidence="5" type="ORF">GALMADRAFT_1171866</name>
</gene>
<feature type="domain" description="RRM" evidence="4">
    <location>
        <begin position="134"/>
        <end position="211"/>
    </location>
</feature>
<feature type="region of interest" description="Disordered" evidence="3">
    <location>
        <begin position="250"/>
        <end position="269"/>
    </location>
</feature>
<feature type="domain" description="RRM" evidence="4">
    <location>
        <begin position="44"/>
        <end position="118"/>
    </location>
</feature>
<reference evidence="6" key="1">
    <citation type="journal article" date="2014" name="Proc. Natl. Acad. Sci. U.S.A.">
        <title>Extensive sampling of basidiomycete genomes demonstrates inadequacy of the white-rot/brown-rot paradigm for wood decay fungi.</title>
        <authorList>
            <person name="Riley R."/>
            <person name="Salamov A.A."/>
            <person name="Brown D.W."/>
            <person name="Nagy L.G."/>
            <person name="Floudas D."/>
            <person name="Held B.W."/>
            <person name="Levasseur A."/>
            <person name="Lombard V."/>
            <person name="Morin E."/>
            <person name="Otillar R."/>
            <person name="Lindquist E.A."/>
            <person name="Sun H."/>
            <person name="LaButti K.M."/>
            <person name="Schmutz J."/>
            <person name="Jabbour D."/>
            <person name="Luo H."/>
            <person name="Baker S.E."/>
            <person name="Pisabarro A.G."/>
            <person name="Walton J.D."/>
            <person name="Blanchette R.A."/>
            <person name="Henrissat B."/>
            <person name="Martin F."/>
            <person name="Cullen D."/>
            <person name="Hibbett D.S."/>
            <person name="Grigoriev I.V."/>
        </authorList>
    </citation>
    <scope>NUCLEOTIDE SEQUENCE [LARGE SCALE GENOMIC DNA]</scope>
    <source>
        <strain evidence="6">CBS 339.88</strain>
    </source>
</reference>
<proteinExistence type="predicted"/>
<evidence type="ECO:0000313" key="6">
    <source>
        <dbReference type="Proteomes" id="UP000027222"/>
    </source>
</evidence>
<dbReference type="PROSITE" id="PS50102">
    <property type="entry name" value="RRM"/>
    <property type="match status" value="3"/>
</dbReference>
<dbReference type="InterPro" id="IPR000504">
    <property type="entry name" value="RRM_dom"/>
</dbReference>
<accession>A0A067TJA4</accession>
<dbReference type="InterPro" id="IPR035979">
    <property type="entry name" value="RBD_domain_sf"/>
</dbReference>
<dbReference type="SMART" id="SM00360">
    <property type="entry name" value="RRM"/>
    <property type="match status" value="3"/>
</dbReference>
<dbReference type="GO" id="GO:0003729">
    <property type="term" value="F:mRNA binding"/>
    <property type="evidence" value="ECO:0007669"/>
    <property type="project" value="TreeGrafter"/>
</dbReference>
<dbReference type="PANTHER" id="PTHR48025">
    <property type="entry name" value="OS02G0815200 PROTEIN"/>
    <property type="match status" value="1"/>
</dbReference>
<keyword evidence="1 2" id="KW-0694">RNA-binding</keyword>
<dbReference type="AlphaFoldDB" id="A0A067TJA4"/>
<organism evidence="5 6">
    <name type="scientific">Galerina marginata (strain CBS 339.88)</name>
    <dbReference type="NCBI Taxonomy" id="685588"/>
    <lineage>
        <taxon>Eukaryota</taxon>
        <taxon>Fungi</taxon>
        <taxon>Dikarya</taxon>
        <taxon>Basidiomycota</taxon>
        <taxon>Agaricomycotina</taxon>
        <taxon>Agaricomycetes</taxon>
        <taxon>Agaricomycetidae</taxon>
        <taxon>Agaricales</taxon>
        <taxon>Agaricineae</taxon>
        <taxon>Strophariaceae</taxon>
        <taxon>Galerina</taxon>
    </lineage>
</organism>
<name>A0A067TJA4_GALM3</name>
<keyword evidence="6" id="KW-1185">Reference proteome</keyword>
<protein>
    <recommendedName>
        <fullName evidence="4">RRM domain-containing protein</fullName>
    </recommendedName>
</protein>
<dbReference type="EMBL" id="KL142372">
    <property type="protein sequence ID" value="KDR79964.1"/>
    <property type="molecule type" value="Genomic_DNA"/>
</dbReference>